<dbReference type="GO" id="GO:0004523">
    <property type="term" value="F:RNA-DNA hybrid ribonuclease activity"/>
    <property type="evidence" value="ECO:0007669"/>
    <property type="project" value="InterPro"/>
</dbReference>
<feature type="domain" description="RNase H type-1" evidence="1">
    <location>
        <begin position="5"/>
        <end position="64"/>
    </location>
</feature>
<reference evidence="2 3" key="1">
    <citation type="journal article" date="2018" name="Front. Plant Sci.">
        <title>Red Clover (Trifolium pratense) and Zigzag Clover (T. medium) - A Picture of Genomic Similarities and Differences.</title>
        <authorList>
            <person name="Dluhosova J."/>
            <person name="Istvanek J."/>
            <person name="Nedelnik J."/>
            <person name="Repkova J."/>
        </authorList>
    </citation>
    <scope>NUCLEOTIDE SEQUENCE [LARGE SCALE GENOMIC DNA]</scope>
    <source>
        <strain evidence="3">cv. 10/8</strain>
        <tissue evidence="2">Leaf</tissue>
    </source>
</reference>
<dbReference type="InterPro" id="IPR002156">
    <property type="entry name" value="RNaseH_domain"/>
</dbReference>
<dbReference type="GO" id="GO:0003676">
    <property type="term" value="F:nucleic acid binding"/>
    <property type="evidence" value="ECO:0007669"/>
    <property type="project" value="InterPro"/>
</dbReference>
<comment type="caution">
    <text evidence="2">The sequence shown here is derived from an EMBL/GenBank/DDBJ whole genome shotgun (WGS) entry which is preliminary data.</text>
</comment>
<dbReference type="Gene3D" id="3.30.420.10">
    <property type="entry name" value="Ribonuclease H-like superfamily/Ribonuclease H"/>
    <property type="match status" value="1"/>
</dbReference>
<dbReference type="EMBL" id="LXQA010280999">
    <property type="protein sequence ID" value="MCI40548.1"/>
    <property type="molecule type" value="Genomic_DNA"/>
</dbReference>
<feature type="non-terminal residue" evidence="2">
    <location>
        <position position="1"/>
    </location>
</feature>
<evidence type="ECO:0000313" key="2">
    <source>
        <dbReference type="EMBL" id="MCI40548.1"/>
    </source>
</evidence>
<dbReference type="AlphaFoldDB" id="A0A392RV89"/>
<name>A0A392RV89_9FABA</name>
<dbReference type="InterPro" id="IPR036397">
    <property type="entry name" value="RNaseH_sf"/>
</dbReference>
<dbReference type="Proteomes" id="UP000265520">
    <property type="component" value="Unassembled WGS sequence"/>
</dbReference>
<keyword evidence="3" id="KW-1185">Reference proteome</keyword>
<proteinExistence type="predicted"/>
<dbReference type="Pfam" id="PF13456">
    <property type="entry name" value="RVT_3"/>
    <property type="match status" value="1"/>
</dbReference>
<evidence type="ECO:0000313" key="3">
    <source>
        <dbReference type="Proteomes" id="UP000265520"/>
    </source>
</evidence>
<evidence type="ECO:0000259" key="1">
    <source>
        <dbReference type="Pfam" id="PF13456"/>
    </source>
</evidence>
<accession>A0A392RV89</accession>
<protein>
    <recommendedName>
        <fullName evidence="1">RNase H type-1 domain-containing protein</fullName>
    </recommendedName>
</protein>
<feature type="non-terminal residue" evidence="2">
    <location>
        <position position="64"/>
    </location>
</feature>
<organism evidence="2 3">
    <name type="scientific">Trifolium medium</name>
    <dbReference type="NCBI Taxonomy" id="97028"/>
    <lineage>
        <taxon>Eukaryota</taxon>
        <taxon>Viridiplantae</taxon>
        <taxon>Streptophyta</taxon>
        <taxon>Embryophyta</taxon>
        <taxon>Tracheophyta</taxon>
        <taxon>Spermatophyta</taxon>
        <taxon>Magnoliopsida</taxon>
        <taxon>eudicotyledons</taxon>
        <taxon>Gunneridae</taxon>
        <taxon>Pentapetalae</taxon>
        <taxon>rosids</taxon>
        <taxon>fabids</taxon>
        <taxon>Fabales</taxon>
        <taxon>Fabaceae</taxon>
        <taxon>Papilionoideae</taxon>
        <taxon>50 kb inversion clade</taxon>
        <taxon>NPAAA clade</taxon>
        <taxon>Hologalegina</taxon>
        <taxon>IRL clade</taxon>
        <taxon>Trifolieae</taxon>
        <taxon>Trifolium</taxon>
    </lineage>
</organism>
<sequence>HCNGDGHWGLGWIVRKEDGSYLGATTRTVRARTDVEAEDLGLVVVLRSISQQEGRKIIIELDSQ</sequence>